<feature type="region of interest" description="Disordered" evidence="1">
    <location>
        <begin position="1"/>
        <end position="24"/>
    </location>
</feature>
<protein>
    <submittedName>
        <fullName evidence="2">Uncharacterized protein</fullName>
    </submittedName>
</protein>
<gene>
    <name evidence="2" type="ORF">Tci_870405</name>
</gene>
<reference evidence="2" key="1">
    <citation type="journal article" date="2019" name="Sci. Rep.">
        <title>Draft genome of Tanacetum cinerariifolium, the natural source of mosquito coil.</title>
        <authorList>
            <person name="Yamashiro T."/>
            <person name="Shiraishi A."/>
            <person name="Satake H."/>
            <person name="Nakayama K."/>
        </authorList>
    </citation>
    <scope>NUCLEOTIDE SEQUENCE</scope>
</reference>
<dbReference type="AlphaFoldDB" id="A0A699SP55"/>
<evidence type="ECO:0000256" key="1">
    <source>
        <dbReference type="SAM" id="MobiDB-lite"/>
    </source>
</evidence>
<comment type="caution">
    <text evidence="2">The sequence shown here is derived from an EMBL/GenBank/DDBJ whole genome shotgun (WGS) entry which is preliminary data.</text>
</comment>
<feature type="non-terminal residue" evidence="2">
    <location>
        <position position="1"/>
    </location>
</feature>
<organism evidence="2">
    <name type="scientific">Tanacetum cinerariifolium</name>
    <name type="common">Dalmatian daisy</name>
    <name type="synonym">Chrysanthemum cinerariifolium</name>
    <dbReference type="NCBI Taxonomy" id="118510"/>
    <lineage>
        <taxon>Eukaryota</taxon>
        <taxon>Viridiplantae</taxon>
        <taxon>Streptophyta</taxon>
        <taxon>Embryophyta</taxon>
        <taxon>Tracheophyta</taxon>
        <taxon>Spermatophyta</taxon>
        <taxon>Magnoliopsida</taxon>
        <taxon>eudicotyledons</taxon>
        <taxon>Gunneridae</taxon>
        <taxon>Pentapetalae</taxon>
        <taxon>asterids</taxon>
        <taxon>campanulids</taxon>
        <taxon>Asterales</taxon>
        <taxon>Asteraceae</taxon>
        <taxon>Asteroideae</taxon>
        <taxon>Anthemideae</taxon>
        <taxon>Anthemidinae</taxon>
        <taxon>Tanacetum</taxon>
    </lineage>
</organism>
<proteinExistence type="predicted"/>
<name>A0A699SP55_TANCI</name>
<accession>A0A699SP55</accession>
<evidence type="ECO:0000313" key="2">
    <source>
        <dbReference type="EMBL" id="GFC98435.1"/>
    </source>
</evidence>
<sequence length="79" mass="8703">DSTLTSSTITRDHEAPPIETTSKEQTSLILLNVADELNQEDSAEFNGNTLLTPYDAPDFAKSESSIALDPSNMHEFYQV</sequence>
<dbReference type="EMBL" id="BKCJ011172146">
    <property type="protein sequence ID" value="GFC98435.1"/>
    <property type="molecule type" value="Genomic_DNA"/>
</dbReference>